<dbReference type="PANTHER" id="PTHR31060:SF32">
    <property type="entry name" value="BTB_POZ DOMAIN PLANT PROTEIN"/>
    <property type="match status" value="1"/>
</dbReference>
<dbReference type="STRING" id="1088818.A0A2H9ZSK5"/>
<evidence type="ECO:0000256" key="3">
    <source>
        <dbReference type="ARBA" id="ARBA00022786"/>
    </source>
</evidence>
<proteinExistence type="predicted"/>
<dbReference type="Pfam" id="PF25553">
    <property type="entry name" value="BTB-POZ_ANK-like"/>
    <property type="match status" value="1"/>
</dbReference>
<dbReference type="GO" id="GO:0016567">
    <property type="term" value="P:protein ubiquitination"/>
    <property type="evidence" value="ECO:0007669"/>
    <property type="project" value="UniProtKB-UniPathway"/>
</dbReference>
<keyword evidence="3" id="KW-0833">Ubl conjugation pathway</keyword>
<accession>A0A2H9ZSK5</accession>
<evidence type="ECO:0000313" key="5">
    <source>
        <dbReference type="EMBL" id="PKA46275.1"/>
    </source>
</evidence>
<evidence type="ECO:0000256" key="1">
    <source>
        <dbReference type="ARBA" id="ARBA00002668"/>
    </source>
</evidence>
<evidence type="ECO:0000259" key="4">
    <source>
        <dbReference type="Pfam" id="PF25553"/>
    </source>
</evidence>
<dbReference type="PANTHER" id="PTHR31060">
    <property type="entry name" value="OSJNBA0011J08.25 PROTEIN-RELATED"/>
    <property type="match status" value="1"/>
</dbReference>
<name>A0A2H9ZSK5_9ASPA</name>
<comment type="function">
    <text evidence="1">May act as a substrate-specific adapter of an E3 ubiquitin-protein ligase complex (CUL3-RBX1-BTB) which mediates the ubiquitination and subsequent proteasomal degradation of target proteins.</text>
</comment>
<keyword evidence="6" id="KW-1185">Reference proteome</keyword>
<organism evidence="5 6">
    <name type="scientific">Apostasia shenzhenica</name>
    <dbReference type="NCBI Taxonomy" id="1088818"/>
    <lineage>
        <taxon>Eukaryota</taxon>
        <taxon>Viridiplantae</taxon>
        <taxon>Streptophyta</taxon>
        <taxon>Embryophyta</taxon>
        <taxon>Tracheophyta</taxon>
        <taxon>Spermatophyta</taxon>
        <taxon>Magnoliopsida</taxon>
        <taxon>Liliopsida</taxon>
        <taxon>Asparagales</taxon>
        <taxon>Orchidaceae</taxon>
        <taxon>Apostasioideae</taxon>
        <taxon>Apostasia</taxon>
    </lineage>
</organism>
<reference evidence="5 6" key="1">
    <citation type="journal article" date="2017" name="Nature">
        <title>The Apostasia genome and the evolution of orchids.</title>
        <authorList>
            <person name="Zhang G.Q."/>
            <person name="Liu K.W."/>
            <person name="Li Z."/>
            <person name="Lohaus R."/>
            <person name="Hsiao Y.Y."/>
            <person name="Niu S.C."/>
            <person name="Wang J.Y."/>
            <person name="Lin Y.C."/>
            <person name="Xu Q."/>
            <person name="Chen L.J."/>
            <person name="Yoshida K."/>
            <person name="Fujiwara S."/>
            <person name="Wang Z.W."/>
            <person name="Zhang Y.Q."/>
            <person name="Mitsuda N."/>
            <person name="Wang M."/>
            <person name="Liu G.H."/>
            <person name="Pecoraro L."/>
            <person name="Huang H.X."/>
            <person name="Xiao X.J."/>
            <person name="Lin M."/>
            <person name="Wu X.Y."/>
            <person name="Wu W.L."/>
            <person name="Chen Y.Y."/>
            <person name="Chang S.B."/>
            <person name="Sakamoto S."/>
            <person name="Ohme-Takagi M."/>
            <person name="Yagi M."/>
            <person name="Zeng S.J."/>
            <person name="Shen C.Y."/>
            <person name="Yeh C.M."/>
            <person name="Luo Y.B."/>
            <person name="Tsai W.C."/>
            <person name="Van de Peer Y."/>
            <person name="Liu Z.J."/>
        </authorList>
    </citation>
    <scope>NUCLEOTIDE SEQUENCE [LARGE SCALE GENOMIC DNA]</scope>
    <source>
        <strain evidence="6">cv. Shenzhen</strain>
        <tissue evidence="5">Stem</tissue>
    </source>
</reference>
<comment type="pathway">
    <text evidence="2">Protein modification; protein ubiquitination.</text>
</comment>
<dbReference type="AlphaFoldDB" id="A0A2H9ZSK5"/>
<dbReference type="UniPathway" id="UPA00143"/>
<dbReference type="OrthoDB" id="2014231at2759"/>
<protein>
    <submittedName>
        <fullName evidence="5">BTB/POZ domain-containing protein</fullName>
    </submittedName>
</protein>
<evidence type="ECO:0000313" key="6">
    <source>
        <dbReference type="Proteomes" id="UP000236161"/>
    </source>
</evidence>
<evidence type="ECO:0000256" key="2">
    <source>
        <dbReference type="ARBA" id="ARBA00004906"/>
    </source>
</evidence>
<gene>
    <name evidence="5" type="ORF">AXF42_Ash020026</name>
</gene>
<dbReference type="InterPro" id="IPR038920">
    <property type="entry name" value="At3g05675-like"/>
</dbReference>
<dbReference type="Proteomes" id="UP000236161">
    <property type="component" value="Unassembled WGS sequence"/>
</dbReference>
<dbReference type="InterPro" id="IPR058039">
    <property type="entry name" value="At3g05675-like_ankyrin"/>
</dbReference>
<dbReference type="EMBL" id="KZ454389">
    <property type="protein sequence ID" value="PKA46275.1"/>
    <property type="molecule type" value="Genomic_DNA"/>
</dbReference>
<sequence length="320" mass="36223">MMFDAGVVACLEHLEAIPWSEEEEADVVSVLSQLQLREPAAEVLQRVLVESSYSSRADAIFLRLLAGVLQSKEEKARRDMKSLMIGLLQEDNSDKIDVSRETLYHLCDKCISSLLICLNEATAAVNDHRRNLMADIAREADNIQWLLEILISKKIADEFVTLWADQTDLARIHGSIPVMYRCEISRITTQLCVAVGKGEVMVGKEARLKVLRTWMEAVYEDFGWMKRACRGFDRRTVEEGLSEMILTLAMAEQQDILMRWFDIFLKKGDECPNLQRAFRVWWRRSFVRRIAGRGGGGGGGGGGEHEPSRLQIVACEYPPA</sequence>
<feature type="domain" description="At3g05675-like ankyrin-like" evidence="4">
    <location>
        <begin position="59"/>
        <end position="288"/>
    </location>
</feature>